<keyword evidence="4" id="KW-1185">Reference proteome</keyword>
<evidence type="ECO:0000256" key="1">
    <source>
        <dbReference type="SAM" id="MobiDB-lite"/>
    </source>
</evidence>
<name>A0A376DK19_9GAMM</name>
<reference evidence="3 5" key="2">
    <citation type="submission" date="2018-06" db="EMBL/GenBank/DDBJ databases">
        <authorList>
            <consortium name="Pathogen Informatics"/>
            <person name="Doyle S."/>
        </authorList>
    </citation>
    <scope>NUCLEOTIDE SEQUENCE [LARGE SCALE GENOMIC DNA]</scope>
    <source>
        <strain evidence="3 5">NCTC12121</strain>
    </source>
</reference>
<dbReference type="OrthoDB" id="9922853at2"/>
<organism evidence="3 5">
    <name type="scientific">Edwardsiella hoshinae</name>
    <dbReference type="NCBI Taxonomy" id="93378"/>
    <lineage>
        <taxon>Bacteria</taxon>
        <taxon>Pseudomonadati</taxon>
        <taxon>Pseudomonadota</taxon>
        <taxon>Gammaproteobacteria</taxon>
        <taxon>Enterobacterales</taxon>
        <taxon>Hafniaceae</taxon>
        <taxon>Edwardsiella</taxon>
    </lineage>
</organism>
<evidence type="ECO:0000313" key="3">
    <source>
        <dbReference type="EMBL" id="STC90731.1"/>
    </source>
</evidence>
<evidence type="ECO:0000313" key="4">
    <source>
        <dbReference type="Proteomes" id="UP000175893"/>
    </source>
</evidence>
<dbReference type="STRING" id="93378.A9798_13030"/>
<dbReference type="Proteomes" id="UP000175893">
    <property type="component" value="Chromosome"/>
</dbReference>
<dbReference type="AlphaFoldDB" id="A0A376DK19"/>
<feature type="region of interest" description="Disordered" evidence="1">
    <location>
        <begin position="88"/>
        <end position="109"/>
    </location>
</feature>
<evidence type="ECO:0000313" key="2">
    <source>
        <dbReference type="EMBL" id="AOV97777.1"/>
    </source>
</evidence>
<proteinExistence type="predicted"/>
<dbReference type="EMBL" id="UFXZ01000001">
    <property type="protein sequence ID" value="STC90731.1"/>
    <property type="molecule type" value="Genomic_DNA"/>
</dbReference>
<reference evidence="2 4" key="1">
    <citation type="submission" date="2016-06" db="EMBL/GenBank/DDBJ databases">
        <title>Complete genome sequence of Edwardsiella hoshinae ATCC 35051.</title>
        <authorList>
            <person name="Reichley S.R."/>
            <person name="Waldbieser G.C."/>
            <person name="Lawrence M.L."/>
            <person name="Griffin M.J."/>
        </authorList>
    </citation>
    <scope>NUCLEOTIDE SEQUENCE [LARGE SCALE GENOMIC DNA]</scope>
    <source>
        <strain evidence="2 4">ATCC 35051</strain>
    </source>
</reference>
<evidence type="ECO:0008006" key="6">
    <source>
        <dbReference type="Google" id="ProtNLM"/>
    </source>
</evidence>
<sequence>MTVITMAAPSPAADTQGCGVSVAADGGIAGRIAQLQKAIAGLQKQLGKLADAPLPLEEKRRQQEMIQDQIKMLLAEIARLRQQASEAQQRAGSIPAVNSVAQTRRGDGVNRPQAERVLDVYI</sequence>
<dbReference type="Pfam" id="PF14282">
    <property type="entry name" value="FlxA"/>
    <property type="match status" value="1"/>
</dbReference>
<dbReference type="Proteomes" id="UP000255248">
    <property type="component" value="Unassembled WGS sequence"/>
</dbReference>
<evidence type="ECO:0000313" key="5">
    <source>
        <dbReference type="Proteomes" id="UP000255248"/>
    </source>
</evidence>
<protein>
    <recommendedName>
        <fullName evidence="6">FlxA-like protein</fullName>
    </recommendedName>
</protein>
<dbReference type="InterPro" id="IPR025577">
    <property type="entry name" value="FlxA"/>
</dbReference>
<gene>
    <name evidence="2" type="ORF">A9798_13030</name>
    <name evidence="3" type="ORF">NCTC12121_02740</name>
</gene>
<dbReference type="EMBL" id="CP016043">
    <property type="protein sequence ID" value="AOV97777.1"/>
    <property type="molecule type" value="Genomic_DNA"/>
</dbReference>
<dbReference type="RefSeq" id="WP_024524286.1">
    <property type="nucleotide sequence ID" value="NZ_CP016043.1"/>
</dbReference>
<dbReference type="KEGG" id="eho:A9798_13030"/>
<accession>A0A376DK19</accession>